<dbReference type="GO" id="GO:0016787">
    <property type="term" value="F:hydrolase activity"/>
    <property type="evidence" value="ECO:0007669"/>
    <property type="project" value="UniProtKB-KW"/>
</dbReference>
<comment type="similarity">
    <text evidence="1">Belongs to the EndA/NucM nuclease family.</text>
</comment>
<feature type="domain" description="Fibronectin type-III" evidence="4">
    <location>
        <begin position="383"/>
        <end position="473"/>
    </location>
</feature>
<sequence>MAVALMATVMPVKSISAIPANYYNSINGLADRDLKDALHSLIYNHTEVKSYSALPEYFRTTDRFPGTDYWWDMYSDMEVSMYITFGTYMNREHCFPKSWWGGSDKTPAYVDLFHLYPSEAKANQAKSNYPLGEVVTSTFDNGVVKIGYATTGQGGGAQKVFEPNEEYIGDFARTYFYVVTCYQNLKWDSKYMFMLEQNDYPTLKPWAVDLLLKWHRADPVSQKEVDRNEAVYGFQGNRNPFIDHPELVEYIWGNKIGQKYQGGGSEPVGDPELTTPVQDMALDFEQIAIGKSETRQLAFLGHNLKGKLSVAVTGTDKAMFSLDTKTIDASLVNADGGYFLPVTYKPTSVGSHSARLIISDGGLTGSRGVALMGECLEVPVLTAPVATQASDITETSYVANWEQPSEVVDYYIVTRTRYINGNSSSEEIMAEENSLLVEDFDGSVSESYNVRSVRLGYESPVSNEIFVYHAGVEGVEMDSPLGYAYWPGGLRIVCGDTQYNFEVYDITGRLVMTLPEVHDNDIIELPFGVYLITTSSSRTPLRVIVR</sequence>
<gene>
    <name evidence="5" type="ORF">BHV79_18050</name>
</gene>
<reference evidence="5 6" key="1">
    <citation type="journal article" date="2016" name="Nat. Biotechnol.">
        <title>Measurement of bacterial replication rates in microbial communities.</title>
        <authorList>
            <person name="Brown C.T."/>
            <person name="Olm M.R."/>
            <person name="Thomas B.C."/>
            <person name="Banfield J.F."/>
        </authorList>
    </citation>
    <scope>NUCLEOTIDE SEQUENCE [LARGE SCALE GENOMIC DNA]</scope>
    <source>
        <strain evidence="5">45_41</strain>
    </source>
</reference>
<protein>
    <recommendedName>
        <fullName evidence="4">Fibronectin type-III domain-containing protein</fullName>
    </recommendedName>
</protein>
<dbReference type="Proteomes" id="UP000186549">
    <property type="component" value="Unassembled WGS sequence"/>
</dbReference>
<organism evidence="5 6">
    <name type="scientific">Bacteroides uniformis</name>
    <dbReference type="NCBI Taxonomy" id="820"/>
    <lineage>
        <taxon>Bacteria</taxon>
        <taxon>Pseudomonadati</taxon>
        <taxon>Bacteroidota</taxon>
        <taxon>Bacteroidia</taxon>
        <taxon>Bacteroidales</taxon>
        <taxon>Bacteroidaceae</taxon>
        <taxon>Bacteroides</taxon>
    </lineage>
</organism>
<dbReference type="PANTHER" id="PTHR33607:SF2">
    <property type="entry name" value="ENDONUCLEASE-1"/>
    <property type="match status" value="1"/>
</dbReference>
<dbReference type="InterPro" id="IPR007346">
    <property type="entry name" value="Endonuclease-I"/>
</dbReference>
<evidence type="ECO:0000259" key="4">
    <source>
        <dbReference type="PROSITE" id="PS50853"/>
    </source>
</evidence>
<proteinExistence type="inferred from homology"/>
<dbReference type="InterPro" id="IPR036116">
    <property type="entry name" value="FN3_sf"/>
</dbReference>
<dbReference type="SUPFAM" id="SSF49265">
    <property type="entry name" value="Fibronectin type III"/>
    <property type="match status" value="1"/>
</dbReference>
<accession>A0A1Q6HRA7</accession>
<dbReference type="PROSITE" id="PS50853">
    <property type="entry name" value="FN3"/>
    <property type="match status" value="1"/>
</dbReference>
<dbReference type="PANTHER" id="PTHR33607">
    <property type="entry name" value="ENDONUCLEASE-1"/>
    <property type="match status" value="1"/>
</dbReference>
<dbReference type="EMBL" id="MNQU01000333">
    <property type="protein sequence ID" value="OKZ28777.1"/>
    <property type="molecule type" value="Genomic_DNA"/>
</dbReference>
<keyword evidence="2" id="KW-0540">Nuclease</keyword>
<dbReference type="AlphaFoldDB" id="A0A1Q6HRA7"/>
<evidence type="ECO:0000313" key="6">
    <source>
        <dbReference type="Proteomes" id="UP000186549"/>
    </source>
</evidence>
<evidence type="ECO:0000256" key="2">
    <source>
        <dbReference type="ARBA" id="ARBA00022722"/>
    </source>
</evidence>
<name>A0A1Q6HRA7_BACUN</name>
<dbReference type="InterPro" id="IPR003961">
    <property type="entry name" value="FN3_dom"/>
</dbReference>
<evidence type="ECO:0000256" key="3">
    <source>
        <dbReference type="ARBA" id="ARBA00022801"/>
    </source>
</evidence>
<evidence type="ECO:0000256" key="1">
    <source>
        <dbReference type="ARBA" id="ARBA00006429"/>
    </source>
</evidence>
<keyword evidence="3" id="KW-0378">Hydrolase</keyword>
<dbReference type="SUPFAM" id="SSF54060">
    <property type="entry name" value="His-Me finger endonucleases"/>
    <property type="match status" value="1"/>
</dbReference>
<dbReference type="InterPro" id="IPR044925">
    <property type="entry name" value="His-Me_finger_sf"/>
</dbReference>
<dbReference type="GO" id="GO:0004518">
    <property type="term" value="F:nuclease activity"/>
    <property type="evidence" value="ECO:0007669"/>
    <property type="project" value="UniProtKB-KW"/>
</dbReference>
<comment type="caution">
    <text evidence="5">The sequence shown here is derived from an EMBL/GenBank/DDBJ whole genome shotgun (WGS) entry which is preliminary data.</text>
</comment>
<evidence type="ECO:0000313" key="5">
    <source>
        <dbReference type="EMBL" id="OKZ28777.1"/>
    </source>
</evidence>
<dbReference type="Pfam" id="PF04231">
    <property type="entry name" value="Endonuclease_1"/>
    <property type="match status" value="1"/>
</dbReference>